<organism evidence="4 5">
    <name type="scientific">Solanum commersonii</name>
    <name type="common">Commerson's wild potato</name>
    <name type="synonym">Commerson's nightshade</name>
    <dbReference type="NCBI Taxonomy" id="4109"/>
    <lineage>
        <taxon>Eukaryota</taxon>
        <taxon>Viridiplantae</taxon>
        <taxon>Streptophyta</taxon>
        <taxon>Embryophyta</taxon>
        <taxon>Tracheophyta</taxon>
        <taxon>Spermatophyta</taxon>
        <taxon>Magnoliopsida</taxon>
        <taxon>eudicotyledons</taxon>
        <taxon>Gunneridae</taxon>
        <taxon>Pentapetalae</taxon>
        <taxon>asterids</taxon>
        <taxon>lamiids</taxon>
        <taxon>Solanales</taxon>
        <taxon>Solanaceae</taxon>
        <taxon>Solanoideae</taxon>
        <taxon>Solaneae</taxon>
        <taxon>Solanum</taxon>
    </lineage>
</organism>
<dbReference type="PANTHER" id="PTHR33054:SF12">
    <property type="entry name" value="ZINC KNUCKLE FAMILY PROTEIN"/>
    <property type="match status" value="1"/>
</dbReference>
<feature type="compositionally biased region" description="Basic and acidic residues" evidence="2">
    <location>
        <begin position="160"/>
        <end position="170"/>
    </location>
</feature>
<dbReference type="Proteomes" id="UP000824120">
    <property type="component" value="Chromosome 8"/>
</dbReference>
<dbReference type="GO" id="GO:0008270">
    <property type="term" value="F:zinc ion binding"/>
    <property type="evidence" value="ECO:0007669"/>
    <property type="project" value="UniProtKB-KW"/>
</dbReference>
<dbReference type="AlphaFoldDB" id="A0A9J5XRV0"/>
<dbReference type="InterPro" id="IPR001878">
    <property type="entry name" value="Znf_CCHC"/>
</dbReference>
<feature type="compositionally biased region" description="Low complexity" evidence="2">
    <location>
        <begin position="340"/>
        <end position="351"/>
    </location>
</feature>
<name>A0A9J5XRV0_SOLCO</name>
<keyword evidence="1" id="KW-0862">Zinc</keyword>
<evidence type="ECO:0000259" key="3">
    <source>
        <dbReference type="PROSITE" id="PS50158"/>
    </source>
</evidence>
<dbReference type="PROSITE" id="PS50158">
    <property type="entry name" value="ZF_CCHC"/>
    <property type="match status" value="1"/>
</dbReference>
<feature type="region of interest" description="Disordered" evidence="2">
    <location>
        <begin position="339"/>
        <end position="371"/>
    </location>
</feature>
<protein>
    <recommendedName>
        <fullName evidence="3">CCHC-type domain-containing protein</fullName>
    </recommendedName>
</protein>
<evidence type="ECO:0000313" key="4">
    <source>
        <dbReference type="EMBL" id="KAG5590514.1"/>
    </source>
</evidence>
<dbReference type="SUPFAM" id="SSF57756">
    <property type="entry name" value="Retrovirus zinc finger-like domains"/>
    <property type="match status" value="1"/>
</dbReference>
<evidence type="ECO:0000256" key="2">
    <source>
        <dbReference type="SAM" id="MobiDB-lite"/>
    </source>
</evidence>
<dbReference type="OrthoDB" id="1311003at2759"/>
<sequence>MNTYYYPRPTHQDVLIEERYWNQTNNSHSGLEIFEWNLDGLTDRHLTILVHRMLMYATTCMALVRNREDVVYTLVLTILEHFNSRFTNQHETVRTLLNDLRCQTLGHFRLYKDTFLRTCTQEGLNLCNELHMARQLKTDKLRETSQLGVFCAKFGLRDPSGKSSNKDRYYKSSSTEGSHRKRRSRRRSKEEREARKSSRKSHIFTKYRSGRDLSKVKCYKCGQLGHIAPNCKLNKLKTLELDGETYEKVYGLLYTSGPNYDYDFDSGSDIELLDLFDNDKICDNPCTTCQGNTCNCEDDEIYKLQSQFQDFNMNTITSDNVIEFLKEVTDSKLREKIINSTTSSEASSSSSKPFENKKNDLNDFEYSTPYS</sequence>
<evidence type="ECO:0000313" key="5">
    <source>
        <dbReference type="Proteomes" id="UP000824120"/>
    </source>
</evidence>
<proteinExistence type="predicted"/>
<dbReference type="Gene3D" id="4.10.60.10">
    <property type="entry name" value="Zinc finger, CCHC-type"/>
    <property type="match status" value="1"/>
</dbReference>
<feature type="domain" description="CCHC-type" evidence="3">
    <location>
        <begin position="217"/>
        <end position="232"/>
    </location>
</feature>
<feature type="region of interest" description="Disordered" evidence="2">
    <location>
        <begin position="160"/>
        <end position="201"/>
    </location>
</feature>
<dbReference type="PANTHER" id="PTHR33054">
    <property type="entry name" value="CCHC-TYPE DOMAIN-CONTAINING PROTEIN"/>
    <property type="match status" value="1"/>
</dbReference>
<dbReference type="SMART" id="SM00343">
    <property type="entry name" value="ZnF_C2HC"/>
    <property type="match status" value="1"/>
</dbReference>
<keyword evidence="1" id="KW-0863">Zinc-finger</keyword>
<dbReference type="InterPro" id="IPR036875">
    <property type="entry name" value="Znf_CCHC_sf"/>
</dbReference>
<dbReference type="EMBL" id="JACXVP010000008">
    <property type="protein sequence ID" value="KAG5590514.1"/>
    <property type="molecule type" value="Genomic_DNA"/>
</dbReference>
<gene>
    <name evidence="4" type="ORF">H5410_041028</name>
</gene>
<comment type="caution">
    <text evidence="4">The sequence shown here is derived from an EMBL/GenBank/DDBJ whole genome shotgun (WGS) entry which is preliminary data.</text>
</comment>
<accession>A0A9J5XRV0</accession>
<dbReference type="Pfam" id="PF24925">
    <property type="entry name" value="DUF7746"/>
    <property type="match status" value="1"/>
</dbReference>
<keyword evidence="1" id="KW-0479">Metal-binding</keyword>
<evidence type="ECO:0000256" key="1">
    <source>
        <dbReference type="PROSITE-ProRule" id="PRU00047"/>
    </source>
</evidence>
<reference evidence="4 5" key="1">
    <citation type="submission" date="2020-09" db="EMBL/GenBank/DDBJ databases">
        <title>De no assembly of potato wild relative species, Solanum commersonii.</title>
        <authorList>
            <person name="Cho K."/>
        </authorList>
    </citation>
    <scope>NUCLEOTIDE SEQUENCE [LARGE SCALE GENOMIC DNA]</scope>
    <source>
        <strain evidence="4">LZ3.2</strain>
        <tissue evidence="4">Leaf</tissue>
    </source>
</reference>
<keyword evidence="5" id="KW-1185">Reference proteome</keyword>
<dbReference type="Pfam" id="PF00098">
    <property type="entry name" value="zf-CCHC"/>
    <property type="match status" value="1"/>
</dbReference>
<dbReference type="InterPro" id="IPR056648">
    <property type="entry name" value="DUF7746"/>
</dbReference>
<dbReference type="GO" id="GO:0003676">
    <property type="term" value="F:nucleic acid binding"/>
    <property type="evidence" value="ECO:0007669"/>
    <property type="project" value="InterPro"/>
</dbReference>